<feature type="compositionally biased region" description="Polar residues" evidence="1">
    <location>
        <begin position="129"/>
        <end position="139"/>
    </location>
</feature>
<evidence type="ECO:0000313" key="3">
    <source>
        <dbReference type="Proteomes" id="UP000837857"/>
    </source>
</evidence>
<keyword evidence="3" id="KW-1185">Reference proteome</keyword>
<feature type="region of interest" description="Disordered" evidence="1">
    <location>
        <begin position="1"/>
        <end position="306"/>
    </location>
</feature>
<feature type="compositionally biased region" description="Low complexity" evidence="1">
    <location>
        <begin position="198"/>
        <end position="207"/>
    </location>
</feature>
<feature type="compositionally biased region" description="Low complexity" evidence="1">
    <location>
        <begin position="113"/>
        <end position="125"/>
    </location>
</feature>
<accession>A0ABN8IC55</accession>
<feature type="compositionally biased region" description="Gly residues" evidence="1">
    <location>
        <begin position="186"/>
        <end position="197"/>
    </location>
</feature>
<evidence type="ECO:0000313" key="2">
    <source>
        <dbReference type="EMBL" id="CAH2054310.1"/>
    </source>
</evidence>
<feature type="non-terminal residue" evidence="2">
    <location>
        <position position="1"/>
    </location>
</feature>
<dbReference type="Proteomes" id="UP000837857">
    <property type="component" value="Chromosome 21"/>
</dbReference>
<dbReference type="EMBL" id="OW152833">
    <property type="protein sequence ID" value="CAH2054310.1"/>
    <property type="molecule type" value="Genomic_DNA"/>
</dbReference>
<reference evidence="2" key="1">
    <citation type="submission" date="2022-03" db="EMBL/GenBank/DDBJ databases">
        <authorList>
            <person name="Martin H S."/>
        </authorList>
    </citation>
    <scope>NUCLEOTIDE SEQUENCE</scope>
</reference>
<feature type="compositionally biased region" description="Basic and acidic residues" evidence="1">
    <location>
        <begin position="65"/>
        <end position="80"/>
    </location>
</feature>
<protein>
    <submittedName>
        <fullName evidence="2">Uncharacterized protein</fullName>
    </submittedName>
</protein>
<feature type="compositionally biased region" description="Pro residues" evidence="1">
    <location>
        <begin position="160"/>
        <end position="172"/>
    </location>
</feature>
<gene>
    <name evidence="2" type="ORF">IPOD504_LOCUS8573</name>
</gene>
<name>A0ABN8IC55_9NEOP</name>
<feature type="compositionally biased region" description="Polar residues" evidence="1">
    <location>
        <begin position="1"/>
        <end position="36"/>
    </location>
</feature>
<feature type="compositionally biased region" description="Pro residues" evidence="1">
    <location>
        <begin position="216"/>
        <end position="228"/>
    </location>
</feature>
<organism evidence="2 3">
    <name type="scientific">Iphiclides podalirius</name>
    <name type="common">scarce swallowtail</name>
    <dbReference type="NCBI Taxonomy" id="110791"/>
    <lineage>
        <taxon>Eukaryota</taxon>
        <taxon>Metazoa</taxon>
        <taxon>Ecdysozoa</taxon>
        <taxon>Arthropoda</taxon>
        <taxon>Hexapoda</taxon>
        <taxon>Insecta</taxon>
        <taxon>Pterygota</taxon>
        <taxon>Neoptera</taxon>
        <taxon>Endopterygota</taxon>
        <taxon>Lepidoptera</taxon>
        <taxon>Glossata</taxon>
        <taxon>Ditrysia</taxon>
        <taxon>Papilionoidea</taxon>
        <taxon>Papilionidae</taxon>
        <taxon>Papilioninae</taxon>
        <taxon>Iphiclides</taxon>
    </lineage>
</organism>
<feature type="compositionally biased region" description="Pro residues" evidence="1">
    <location>
        <begin position="270"/>
        <end position="293"/>
    </location>
</feature>
<evidence type="ECO:0000256" key="1">
    <source>
        <dbReference type="SAM" id="MobiDB-lite"/>
    </source>
</evidence>
<proteinExistence type="predicted"/>
<sequence>MAATQAESQRSEVNVDQSPSEQLSDSRSALLQNGTDKSVGRVPPDGVVNTKSKSPMSVDPGQPRDGGEAPGHDRGGERPVTDQYGQYRYPEGADPYYAARPGFPGKPRPPPQQRFFPGQPAAQAPGPTPTLNSLLQSSGAPPHRYPNSYEQPPAGYGPAPGWPPPRPMPPYNPQGGPYRNSTPPRGYGGPPYGGGPAGAAQQPAAGYGPPGAYPQRYPPPPNSRPPFSPHQGYERGGSPQPPSHPAGAPSPGAPPSAGPLSPTHDAQHPPHLPPASQPPHQGYPPPPRPPQPSTPNAHDPDSVSADIIVSLDSTVTTGRAASTNRCVTFERIALESFMFPIVLY</sequence>